<feature type="compositionally biased region" description="Acidic residues" evidence="1">
    <location>
        <begin position="95"/>
        <end position="123"/>
    </location>
</feature>
<dbReference type="AlphaFoldDB" id="A0A5C3PZ43"/>
<feature type="compositionally biased region" description="Basic and acidic residues" evidence="1">
    <location>
        <begin position="173"/>
        <end position="184"/>
    </location>
</feature>
<evidence type="ECO:0000313" key="2">
    <source>
        <dbReference type="EMBL" id="TFK91403.1"/>
    </source>
</evidence>
<feature type="compositionally biased region" description="Polar residues" evidence="1">
    <location>
        <begin position="45"/>
        <end position="55"/>
    </location>
</feature>
<feature type="region of interest" description="Disordered" evidence="1">
    <location>
        <begin position="21"/>
        <end position="134"/>
    </location>
</feature>
<proteinExistence type="predicted"/>
<gene>
    <name evidence="2" type="ORF">K466DRAFT_582867</name>
</gene>
<feature type="compositionally biased region" description="Low complexity" evidence="1">
    <location>
        <begin position="30"/>
        <end position="44"/>
    </location>
</feature>
<dbReference type="InParanoid" id="A0A5C3PZ43"/>
<keyword evidence="3" id="KW-1185">Reference proteome</keyword>
<accession>A0A5C3PZ43</accession>
<dbReference type="EMBL" id="ML211021">
    <property type="protein sequence ID" value="TFK91403.1"/>
    <property type="molecule type" value="Genomic_DNA"/>
</dbReference>
<name>A0A5C3PZ43_9APHY</name>
<protein>
    <submittedName>
        <fullName evidence="2">Uncharacterized protein</fullName>
    </submittedName>
</protein>
<sequence>MTGSTPTSSACDAVNVSPHVNVNRGALEEPASQSQAPCPSPLAQTTLKTTKSLENASLEHSAPNAGLPGSREDNDSAEVTTIANSPQNRHVRFETDDDDDDDEEEDDEGSDTDYSDDDPDAEFTGEPPRLNYGPMVDYEEAVKRSWKSAVELLGEEFMLSTKGAARHVSQRQDSVDKGADKASE</sequence>
<reference evidence="2 3" key="1">
    <citation type="journal article" date="2019" name="Nat. Ecol. Evol.">
        <title>Megaphylogeny resolves global patterns of mushroom evolution.</title>
        <authorList>
            <person name="Varga T."/>
            <person name="Krizsan K."/>
            <person name="Foldi C."/>
            <person name="Dima B."/>
            <person name="Sanchez-Garcia M."/>
            <person name="Sanchez-Ramirez S."/>
            <person name="Szollosi G.J."/>
            <person name="Szarkandi J.G."/>
            <person name="Papp V."/>
            <person name="Albert L."/>
            <person name="Andreopoulos W."/>
            <person name="Angelini C."/>
            <person name="Antonin V."/>
            <person name="Barry K.W."/>
            <person name="Bougher N.L."/>
            <person name="Buchanan P."/>
            <person name="Buyck B."/>
            <person name="Bense V."/>
            <person name="Catcheside P."/>
            <person name="Chovatia M."/>
            <person name="Cooper J."/>
            <person name="Damon W."/>
            <person name="Desjardin D."/>
            <person name="Finy P."/>
            <person name="Geml J."/>
            <person name="Haridas S."/>
            <person name="Hughes K."/>
            <person name="Justo A."/>
            <person name="Karasinski D."/>
            <person name="Kautmanova I."/>
            <person name="Kiss B."/>
            <person name="Kocsube S."/>
            <person name="Kotiranta H."/>
            <person name="LaButti K.M."/>
            <person name="Lechner B.E."/>
            <person name="Liimatainen K."/>
            <person name="Lipzen A."/>
            <person name="Lukacs Z."/>
            <person name="Mihaltcheva S."/>
            <person name="Morgado L.N."/>
            <person name="Niskanen T."/>
            <person name="Noordeloos M.E."/>
            <person name="Ohm R.A."/>
            <person name="Ortiz-Santana B."/>
            <person name="Ovrebo C."/>
            <person name="Racz N."/>
            <person name="Riley R."/>
            <person name="Savchenko A."/>
            <person name="Shiryaev A."/>
            <person name="Soop K."/>
            <person name="Spirin V."/>
            <person name="Szebenyi C."/>
            <person name="Tomsovsky M."/>
            <person name="Tulloss R.E."/>
            <person name="Uehling J."/>
            <person name="Grigoriev I.V."/>
            <person name="Vagvolgyi C."/>
            <person name="Papp T."/>
            <person name="Martin F.M."/>
            <person name="Miettinen O."/>
            <person name="Hibbett D.S."/>
            <person name="Nagy L.G."/>
        </authorList>
    </citation>
    <scope>NUCLEOTIDE SEQUENCE [LARGE SCALE GENOMIC DNA]</scope>
    <source>
        <strain evidence="2 3">HHB13444</strain>
    </source>
</reference>
<organism evidence="2 3">
    <name type="scientific">Polyporus arcularius HHB13444</name>
    <dbReference type="NCBI Taxonomy" id="1314778"/>
    <lineage>
        <taxon>Eukaryota</taxon>
        <taxon>Fungi</taxon>
        <taxon>Dikarya</taxon>
        <taxon>Basidiomycota</taxon>
        <taxon>Agaricomycotina</taxon>
        <taxon>Agaricomycetes</taxon>
        <taxon>Polyporales</taxon>
        <taxon>Polyporaceae</taxon>
        <taxon>Polyporus</taxon>
    </lineage>
</organism>
<evidence type="ECO:0000256" key="1">
    <source>
        <dbReference type="SAM" id="MobiDB-lite"/>
    </source>
</evidence>
<dbReference type="Proteomes" id="UP000308197">
    <property type="component" value="Unassembled WGS sequence"/>
</dbReference>
<feature type="compositionally biased region" description="Polar residues" evidence="1">
    <location>
        <begin position="77"/>
        <end position="88"/>
    </location>
</feature>
<evidence type="ECO:0000313" key="3">
    <source>
        <dbReference type="Proteomes" id="UP000308197"/>
    </source>
</evidence>
<feature type="region of interest" description="Disordered" evidence="1">
    <location>
        <begin position="163"/>
        <end position="184"/>
    </location>
</feature>